<evidence type="ECO:0000313" key="2">
    <source>
        <dbReference type="EMBL" id="PJK27787.1"/>
    </source>
</evidence>
<dbReference type="AlphaFoldDB" id="A0A2M9FWF6"/>
<organism evidence="2 3">
    <name type="scientific">Minwuia thermotolerans</name>
    <dbReference type="NCBI Taxonomy" id="2056226"/>
    <lineage>
        <taxon>Bacteria</taxon>
        <taxon>Pseudomonadati</taxon>
        <taxon>Pseudomonadota</taxon>
        <taxon>Alphaproteobacteria</taxon>
        <taxon>Minwuiales</taxon>
        <taxon>Minwuiaceae</taxon>
        <taxon>Minwuia</taxon>
    </lineage>
</organism>
<evidence type="ECO:0000256" key="1">
    <source>
        <dbReference type="SAM" id="MobiDB-lite"/>
    </source>
</evidence>
<evidence type="ECO:0000313" key="3">
    <source>
        <dbReference type="Proteomes" id="UP000229498"/>
    </source>
</evidence>
<protein>
    <submittedName>
        <fullName evidence="2">Uncharacterized protein</fullName>
    </submittedName>
</protein>
<feature type="compositionally biased region" description="Basic and acidic residues" evidence="1">
    <location>
        <begin position="149"/>
        <end position="159"/>
    </location>
</feature>
<reference evidence="2 3" key="1">
    <citation type="submission" date="2017-11" db="EMBL/GenBank/DDBJ databases">
        <title>Draft genome sequence of Rhizobiales bacterium SY3-13.</title>
        <authorList>
            <person name="Sun C."/>
        </authorList>
    </citation>
    <scope>NUCLEOTIDE SEQUENCE [LARGE SCALE GENOMIC DNA]</scope>
    <source>
        <strain evidence="2 3">SY3-13</strain>
    </source>
</reference>
<dbReference type="Proteomes" id="UP000229498">
    <property type="component" value="Unassembled WGS sequence"/>
</dbReference>
<name>A0A2M9FWF6_9PROT</name>
<keyword evidence="3" id="KW-1185">Reference proteome</keyword>
<feature type="region of interest" description="Disordered" evidence="1">
    <location>
        <begin position="141"/>
        <end position="170"/>
    </location>
</feature>
<comment type="caution">
    <text evidence="2">The sequence shown here is derived from an EMBL/GenBank/DDBJ whole genome shotgun (WGS) entry which is preliminary data.</text>
</comment>
<dbReference type="RefSeq" id="WP_109795612.1">
    <property type="nucleotide sequence ID" value="NZ_PHIG01000054.1"/>
</dbReference>
<accession>A0A2M9FWF6</accession>
<sequence>MILAMQPPSLRIDTARLGECERLFLWCVRSWVHAAFRRTSSEDLRLALLAHRLEPAAAEIDGLMRQIAAHASGTVDIRIRRATELSGDEIRLLRALRAGFLGLPELGDALLAPLVHQPGRAAAMQRLWALAESFRSAGLDACDWPQPEGRADRTGDDRRGRRSAPGNDVA</sequence>
<dbReference type="EMBL" id="PHIG01000054">
    <property type="protein sequence ID" value="PJK27787.1"/>
    <property type="molecule type" value="Genomic_DNA"/>
</dbReference>
<proteinExistence type="predicted"/>
<gene>
    <name evidence="2" type="ORF">CVT23_20115</name>
</gene>